<evidence type="ECO:0000313" key="2">
    <source>
        <dbReference type="Proteomes" id="UP000718564"/>
    </source>
</evidence>
<evidence type="ECO:0000313" key="1">
    <source>
        <dbReference type="EMBL" id="NMG20806.1"/>
    </source>
</evidence>
<dbReference type="EMBL" id="QMEB01000116">
    <property type="protein sequence ID" value="NMG20806.1"/>
    <property type="molecule type" value="Genomic_DNA"/>
</dbReference>
<protein>
    <submittedName>
        <fullName evidence="1">Uncharacterized protein</fullName>
    </submittedName>
</protein>
<organism evidence="1 2">
    <name type="scientific">Brasilonema bromeliae SPC951</name>
    <dbReference type="NCBI Taxonomy" id="385972"/>
    <lineage>
        <taxon>Bacteria</taxon>
        <taxon>Bacillati</taxon>
        <taxon>Cyanobacteriota</taxon>
        <taxon>Cyanophyceae</taxon>
        <taxon>Nostocales</taxon>
        <taxon>Scytonemataceae</taxon>
        <taxon>Brasilonema</taxon>
        <taxon>Bromeliae group (in: Brasilonema)</taxon>
    </lineage>
</organism>
<proteinExistence type="predicted"/>
<sequence length="80" mass="8764">MHKRDPRLLAKVGDLGFRRYSQKSRALAGVRAACAFAHSHKRQFPIACDSVLPIPSLSAIGKMSLSPQISESISRFDIIG</sequence>
<gene>
    <name evidence="1" type="ORF">DP116_15590</name>
</gene>
<accession>A0ABX1PB25</accession>
<reference evidence="1 2" key="1">
    <citation type="submission" date="2018-06" db="EMBL/GenBank/DDBJ databases">
        <title>Comparative genomics of Brasilonema spp. strains.</title>
        <authorList>
            <person name="Alvarenga D.O."/>
            <person name="Fiore M.F."/>
            <person name="Varani A.M."/>
        </authorList>
    </citation>
    <scope>NUCLEOTIDE SEQUENCE [LARGE SCALE GENOMIC DNA]</scope>
    <source>
        <strain evidence="1 2">SPC951</strain>
    </source>
</reference>
<keyword evidence="2" id="KW-1185">Reference proteome</keyword>
<name>A0ABX1PB25_9CYAN</name>
<comment type="caution">
    <text evidence="1">The sequence shown here is derived from an EMBL/GenBank/DDBJ whole genome shotgun (WGS) entry which is preliminary data.</text>
</comment>
<dbReference type="Proteomes" id="UP000718564">
    <property type="component" value="Unassembled WGS sequence"/>
</dbReference>